<evidence type="ECO:0000256" key="1">
    <source>
        <dbReference type="SAM" id="SignalP"/>
    </source>
</evidence>
<dbReference type="InterPro" id="IPR014718">
    <property type="entry name" value="GH-type_carb-bd"/>
</dbReference>
<dbReference type="NCBIfam" id="TIGR01180">
    <property type="entry name" value="aman2_put"/>
    <property type="match status" value="1"/>
</dbReference>
<dbReference type="AlphaFoldDB" id="A0A8J3VR93"/>
<keyword evidence="6" id="KW-1185">Reference proteome</keyword>
<dbReference type="Pfam" id="PF07971">
    <property type="entry name" value="Glyco_hydro_92"/>
    <property type="match status" value="1"/>
</dbReference>
<dbReference type="InterPro" id="IPR041371">
    <property type="entry name" value="GH92_N"/>
</dbReference>
<dbReference type="GO" id="GO:0005975">
    <property type="term" value="P:carbohydrate metabolic process"/>
    <property type="evidence" value="ECO:0007669"/>
    <property type="project" value="InterPro"/>
</dbReference>
<dbReference type="GO" id="GO:0000224">
    <property type="term" value="F:peptide-N4-(N-acetyl-beta-glucosaminyl)asparagine amidase activity"/>
    <property type="evidence" value="ECO:0007669"/>
    <property type="project" value="TreeGrafter"/>
</dbReference>
<protein>
    <recommendedName>
        <fullName evidence="7">Alpha-1,2-mannosidase</fullName>
    </recommendedName>
</protein>
<dbReference type="Gene3D" id="1.20.1610.10">
    <property type="entry name" value="alpha-1,2-mannosidases domains"/>
    <property type="match status" value="1"/>
</dbReference>
<evidence type="ECO:0000313" key="5">
    <source>
        <dbReference type="EMBL" id="GIH15852.1"/>
    </source>
</evidence>
<evidence type="ECO:0000259" key="4">
    <source>
        <dbReference type="Pfam" id="PF21783"/>
    </source>
</evidence>
<dbReference type="InterPro" id="IPR011964">
    <property type="entry name" value="YVTN_b-propeller_repeat"/>
</dbReference>
<feature type="signal peptide" evidence="1">
    <location>
        <begin position="1"/>
        <end position="42"/>
    </location>
</feature>
<evidence type="ECO:0008006" key="7">
    <source>
        <dbReference type="Google" id="ProtNLM"/>
    </source>
</evidence>
<dbReference type="GO" id="GO:0005829">
    <property type="term" value="C:cytosol"/>
    <property type="evidence" value="ECO:0007669"/>
    <property type="project" value="TreeGrafter"/>
</dbReference>
<sequence length="1205" mass="122169">MSRTRRVSVFGRTRRASTGAGAGLLGLTVVAALAAPAVPASAATGAAAALVDHPVTLVDPFIGTGSGGDVVGDVDAFPGATAPFGMVQWSPDTPGRPAGGGYRYTDSSITGFSLTHLSGVGCSIAGDVPFLPTVGVLPADPSSASVAFSHANESASPGRYRVGLDNGVTADLTATARTGLGELTYPRTDRANLLVKVAGSANGGAGATFAVAGDREVTGQVSSGRFCGQPDSYTLYFAARFDRPFAAHGTWGGTAAGDTAAGDTTAGDTASGTVAGGYVSFDTRNDPVVGVRVAVSYVSVAGAEANLRAEAGTWDVDRQAAATAHDWDTRLRAIRIGGGTADQRRTFYTALYHAMLMPTVFSDADGRYRGFDGAVHTLPRGQAQYANYSGWDIYRSEIPLLAAIAPDVTSQLVSSLVRDAAQGGWLPKWPVAAGYTGVMNGDPAGAIIASAYAFGARGFDTAAALAAMRKGAEDTTSPPGQGWYVERPSLPEYLERGYVPNTGSSSISPLPNGASETLEYAVDDFAISRLASAVGDRATAARYLTRSQNWSNVFDTATGYAAPRDADGAFPPGPGFQDTGGFGQNGFQEGNAAQYTWMVPQNLRGVIQGIGGDAAAIARLDDYFTQLNAGPDRPYHWQGNEPTFGTPYAYLAAGAPWKTQETVRRIETQLYAPTPGGEPGNDDCGAMSSWYVWSALGVYPQTPGVPALVVGSPLFPRAEVDLGAGRELSVTAPAAATANPYVHGLRVNGAATQRTWIALPGKGRTTLSFDLSPAPDHHWGTATGARPPSYPAGPVRFPAATRAFLRTDPAQLRLAPGGSTSGSVVVDNTQGTVAATVSWSVTAPDGLTVTPTGATVTAAAGAAASLPVTVSARSDLAAGYYSATVTGTGAGGAVLARTGILVTVAAAGQRIPTAYVSNYSDATLTPVDVGTHTAGPPIPVGSGPDGVALTPDGAEAYVANNNSNDVTVIDTATNAVTATVPVGSIAASVVAQPDGRTVWVSNFGDGTVQSIATATHTASAPVRVGANPQRLTLSPDGSQLWVPNQGSGTVSVVDTATGAVTHTVTVGAQPFDVAFAPDAAHAYVTNTADNTVSVVDTATWTATATIPAGGGPQAIRLTPDHRTLYVADSGSGGVTPIDVASGAPGAFIPTGAGAYAIGFGPDGATAWVVDTGANDVATLDVATGMVTGHVRVGNAPDGIGITPHA</sequence>
<comment type="caution">
    <text evidence="5">The sequence shown here is derived from an EMBL/GenBank/DDBJ whole genome shotgun (WGS) entry which is preliminary data.</text>
</comment>
<dbReference type="PANTHER" id="PTHR12143">
    <property type="entry name" value="PEPTIDE N-GLYCANASE PNGASE -RELATED"/>
    <property type="match status" value="1"/>
</dbReference>
<dbReference type="Proteomes" id="UP000642748">
    <property type="component" value="Unassembled WGS sequence"/>
</dbReference>
<dbReference type="Gene3D" id="1.20.1050.60">
    <property type="entry name" value="alpha-1,2-mannosidase"/>
    <property type="match status" value="1"/>
</dbReference>
<evidence type="ECO:0000259" key="3">
    <source>
        <dbReference type="Pfam" id="PF17678"/>
    </source>
</evidence>
<feature type="domain" description="Glycosyl hydrolase family 92" evidence="2">
    <location>
        <begin position="302"/>
        <end position="771"/>
    </location>
</feature>
<name>A0A8J3VR93_9ACTN</name>
<keyword evidence="1" id="KW-0732">Signal</keyword>
<dbReference type="PANTHER" id="PTHR12143:SF39">
    <property type="entry name" value="SECRETED PROTEIN"/>
    <property type="match status" value="1"/>
</dbReference>
<dbReference type="InterPro" id="IPR005887">
    <property type="entry name" value="GH92_a_mannosidase_put"/>
</dbReference>
<feature type="domain" description="YNCE-like beta-propeller" evidence="4">
    <location>
        <begin position="1080"/>
        <end position="1181"/>
    </location>
</feature>
<dbReference type="InterPro" id="IPR011045">
    <property type="entry name" value="N2O_reductase_N"/>
</dbReference>
<dbReference type="InterPro" id="IPR015943">
    <property type="entry name" value="WD40/YVTN_repeat-like_dom_sf"/>
</dbReference>
<reference evidence="5" key="1">
    <citation type="submission" date="2021-01" db="EMBL/GenBank/DDBJ databases">
        <title>Whole genome shotgun sequence of Rugosimonospora africana NBRC 104875.</title>
        <authorList>
            <person name="Komaki H."/>
            <person name="Tamura T."/>
        </authorList>
    </citation>
    <scope>NUCLEOTIDE SEQUENCE</scope>
    <source>
        <strain evidence="5">NBRC 104875</strain>
    </source>
</reference>
<dbReference type="GO" id="GO:0030246">
    <property type="term" value="F:carbohydrate binding"/>
    <property type="evidence" value="ECO:0007669"/>
    <property type="project" value="InterPro"/>
</dbReference>
<dbReference type="SUPFAM" id="SSF50974">
    <property type="entry name" value="Nitrous oxide reductase, N-terminal domain"/>
    <property type="match status" value="1"/>
</dbReference>
<feature type="domain" description="Glycosyl hydrolase family 92 N-terminal" evidence="3">
    <location>
        <begin position="57"/>
        <end position="296"/>
    </location>
</feature>
<dbReference type="InterPro" id="IPR048433">
    <property type="entry name" value="YNCE-like_beta-prop"/>
</dbReference>
<dbReference type="Pfam" id="PF21783">
    <property type="entry name" value="YNCE"/>
    <property type="match status" value="1"/>
</dbReference>
<proteinExistence type="predicted"/>
<dbReference type="InterPro" id="IPR050883">
    <property type="entry name" value="PNGase"/>
</dbReference>
<dbReference type="InterPro" id="IPR019405">
    <property type="entry name" value="Lactonase_7-beta_prop"/>
</dbReference>
<dbReference type="Gene3D" id="3.30.2080.10">
    <property type="entry name" value="GH92 mannosidase domain"/>
    <property type="match status" value="1"/>
</dbReference>
<evidence type="ECO:0000259" key="2">
    <source>
        <dbReference type="Pfam" id="PF07971"/>
    </source>
</evidence>
<organism evidence="5 6">
    <name type="scientific">Rugosimonospora africana</name>
    <dbReference type="NCBI Taxonomy" id="556532"/>
    <lineage>
        <taxon>Bacteria</taxon>
        <taxon>Bacillati</taxon>
        <taxon>Actinomycetota</taxon>
        <taxon>Actinomycetes</taxon>
        <taxon>Micromonosporales</taxon>
        <taxon>Micromonosporaceae</taxon>
        <taxon>Rugosimonospora</taxon>
    </lineage>
</organism>
<dbReference type="GO" id="GO:0006516">
    <property type="term" value="P:glycoprotein catabolic process"/>
    <property type="evidence" value="ECO:0007669"/>
    <property type="project" value="TreeGrafter"/>
</dbReference>
<feature type="chain" id="PRO_5035155015" description="Alpha-1,2-mannosidase" evidence="1">
    <location>
        <begin position="43"/>
        <end position="1205"/>
    </location>
</feature>
<dbReference type="NCBIfam" id="TIGR02276">
    <property type="entry name" value="beta_rpt_yvtn"/>
    <property type="match status" value="3"/>
</dbReference>
<accession>A0A8J3VR93</accession>
<dbReference type="Gene3D" id="2.130.10.10">
    <property type="entry name" value="YVTN repeat-like/Quinoprotein amine dehydrogenase"/>
    <property type="match status" value="2"/>
</dbReference>
<dbReference type="InterPro" id="IPR008928">
    <property type="entry name" value="6-hairpin_glycosidase_sf"/>
</dbReference>
<gene>
    <name evidence="5" type="ORF">Raf01_40240</name>
</gene>
<dbReference type="Gene3D" id="2.70.98.10">
    <property type="match status" value="1"/>
</dbReference>
<dbReference type="Pfam" id="PF10282">
    <property type="entry name" value="Lactonase"/>
    <property type="match status" value="1"/>
</dbReference>
<dbReference type="EMBL" id="BONZ01000038">
    <property type="protein sequence ID" value="GIH15852.1"/>
    <property type="molecule type" value="Genomic_DNA"/>
</dbReference>
<dbReference type="Pfam" id="PF17678">
    <property type="entry name" value="Glyco_hydro_92N"/>
    <property type="match status" value="1"/>
</dbReference>
<dbReference type="SUPFAM" id="SSF48208">
    <property type="entry name" value="Six-hairpin glycosidases"/>
    <property type="match status" value="1"/>
</dbReference>
<dbReference type="InterPro" id="IPR012939">
    <property type="entry name" value="Glyco_hydro_92"/>
</dbReference>
<dbReference type="RefSeq" id="WP_203919469.1">
    <property type="nucleotide sequence ID" value="NZ_BONZ01000038.1"/>
</dbReference>
<evidence type="ECO:0000313" key="6">
    <source>
        <dbReference type="Proteomes" id="UP000642748"/>
    </source>
</evidence>